<gene>
    <name evidence="4" type="primary">dacB</name>
    <name evidence="4" type="ORF">ISU07_04850</name>
</gene>
<proteinExistence type="inferred from homology"/>
<feature type="compositionally biased region" description="Low complexity" evidence="3">
    <location>
        <begin position="55"/>
        <end position="68"/>
    </location>
</feature>
<dbReference type="AlphaFoldDB" id="A0A930V7R9"/>
<dbReference type="Proteomes" id="UP000640489">
    <property type="component" value="Unassembled WGS sequence"/>
</dbReference>
<evidence type="ECO:0000256" key="1">
    <source>
        <dbReference type="ARBA" id="ARBA00006096"/>
    </source>
</evidence>
<dbReference type="PRINTS" id="PR00922">
    <property type="entry name" value="DADACBPTASE3"/>
</dbReference>
<dbReference type="Gene3D" id="3.40.710.10">
    <property type="entry name" value="DD-peptidase/beta-lactamase superfamily"/>
    <property type="match status" value="2"/>
</dbReference>
<keyword evidence="2 4" id="KW-0378">Hydrolase</keyword>
<keyword evidence="5" id="KW-1185">Reference proteome</keyword>
<organism evidence="4 5">
    <name type="scientific">Nocardioides islandensis</name>
    <dbReference type="NCBI Taxonomy" id="433663"/>
    <lineage>
        <taxon>Bacteria</taxon>
        <taxon>Bacillati</taxon>
        <taxon>Actinomycetota</taxon>
        <taxon>Actinomycetes</taxon>
        <taxon>Propionibacteriales</taxon>
        <taxon>Nocardioidaceae</taxon>
        <taxon>Nocardioides</taxon>
    </lineage>
</organism>
<comment type="caution">
    <text evidence="4">The sequence shown here is derived from an EMBL/GenBank/DDBJ whole genome shotgun (WGS) entry which is preliminary data.</text>
</comment>
<dbReference type="RefSeq" id="WP_194705558.1">
    <property type="nucleotide sequence ID" value="NZ_JADKPN010000001.1"/>
</dbReference>
<dbReference type="EC" id="3.4.16.4" evidence="4"/>
<keyword evidence="4" id="KW-0645">Protease</keyword>
<protein>
    <submittedName>
        <fullName evidence="4">D-alanyl-D-alanine carboxypeptidase/D-alanyl-D-alanine-endopeptidase</fullName>
        <ecNumber evidence="4">3.4.16.4</ecNumber>
    </submittedName>
</protein>
<comment type="similarity">
    <text evidence="1">Belongs to the peptidase S13 family.</text>
</comment>
<evidence type="ECO:0000313" key="5">
    <source>
        <dbReference type="Proteomes" id="UP000640489"/>
    </source>
</evidence>
<evidence type="ECO:0000256" key="3">
    <source>
        <dbReference type="SAM" id="MobiDB-lite"/>
    </source>
</evidence>
<dbReference type="GO" id="GO:0000270">
    <property type="term" value="P:peptidoglycan metabolic process"/>
    <property type="evidence" value="ECO:0007669"/>
    <property type="project" value="TreeGrafter"/>
</dbReference>
<dbReference type="GO" id="GO:0006508">
    <property type="term" value="P:proteolysis"/>
    <property type="evidence" value="ECO:0007669"/>
    <property type="project" value="InterPro"/>
</dbReference>
<reference evidence="4" key="1">
    <citation type="submission" date="2020-11" db="EMBL/GenBank/DDBJ databases">
        <title>Nocardioides sp. nov., isolated from Soil of Cynanchum wilfordii Hemsley rhizosphere.</title>
        <authorList>
            <person name="Lee J.-S."/>
            <person name="Suh M.K."/>
            <person name="Kim J.-S."/>
        </authorList>
    </citation>
    <scope>NUCLEOTIDE SEQUENCE</scope>
    <source>
        <strain evidence="4">KCTC 19275</strain>
    </source>
</reference>
<dbReference type="NCBIfam" id="TIGR00666">
    <property type="entry name" value="PBP4"/>
    <property type="match status" value="1"/>
</dbReference>
<accession>A0A930V7R9</accession>
<dbReference type="Pfam" id="PF02113">
    <property type="entry name" value="Peptidase_S13"/>
    <property type="match status" value="2"/>
</dbReference>
<dbReference type="GO" id="GO:0009002">
    <property type="term" value="F:serine-type D-Ala-D-Ala carboxypeptidase activity"/>
    <property type="evidence" value="ECO:0007669"/>
    <property type="project" value="UniProtKB-EC"/>
</dbReference>
<dbReference type="InterPro" id="IPR000667">
    <property type="entry name" value="Peptidase_S13"/>
</dbReference>
<evidence type="ECO:0000313" key="4">
    <source>
        <dbReference type="EMBL" id="MBF4762444.1"/>
    </source>
</evidence>
<dbReference type="EMBL" id="JADKPN010000001">
    <property type="protein sequence ID" value="MBF4762444.1"/>
    <property type="molecule type" value="Genomic_DNA"/>
</dbReference>
<name>A0A930V7R9_9ACTN</name>
<dbReference type="SUPFAM" id="SSF56601">
    <property type="entry name" value="beta-lactamase/transpeptidase-like"/>
    <property type="match status" value="1"/>
</dbReference>
<dbReference type="InterPro" id="IPR012338">
    <property type="entry name" value="Beta-lactam/transpept-like"/>
</dbReference>
<dbReference type="PANTHER" id="PTHR30023">
    <property type="entry name" value="D-ALANYL-D-ALANINE CARBOXYPEPTIDASE"/>
    <property type="match status" value="1"/>
</dbReference>
<sequence length="504" mass="52182">MPVRAERFVREETRMAARQRRRRPTTVVPIALVLLVLAGGVASYQWDLGNRWFGTGTPKGPDPTTQPAAVPPPPGVSIPAPSTPSAVAVARAEDQDGGLAPRKVARVLAPLLADRDLGPHVVALVTDLSTGDEVFRAGDAARPASTTKLLTAAAALHVLGPDHRFTTKVVLEGHGKKRRLVLVGGGDPYLASKPAPKGEPVYPHRADLRTLARTTARALAGQGVRRVRLAYDDSLFTGPQASPRWEKTYLPDGVVAPITALWADEGHPADGSGRVADPSLTAATYFAVELRAAGLVVAGAPEHRVVGQDATPVAELSSPPLAEIVERVLTVSDNEAAEVLAHQVGLATVGRASFAGGVKGVAQALTELGVRLDGDEWYDGSGLSRDNELDPGTLTDVLRAAASTEHPELRAVLSGLPVAGFTGSLEYRFADVAPLARGHVRAKTGTLRNTAALAGVVTDQDGSSAAFVLMADRVALLKGTAAENALDAAAAALGGCHCSVGGAG</sequence>
<dbReference type="PANTHER" id="PTHR30023:SF0">
    <property type="entry name" value="PENICILLIN-SENSITIVE CARBOXYPEPTIDASE A"/>
    <property type="match status" value="1"/>
</dbReference>
<evidence type="ECO:0000256" key="2">
    <source>
        <dbReference type="ARBA" id="ARBA00022801"/>
    </source>
</evidence>
<keyword evidence="4" id="KW-0121">Carboxypeptidase</keyword>
<feature type="region of interest" description="Disordered" evidence="3">
    <location>
        <begin position="55"/>
        <end position="83"/>
    </location>
</feature>